<dbReference type="EnsemblMetazoa" id="PPA29982.1">
    <property type="protein sequence ID" value="PPA29982.1"/>
    <property type="gene ID" value="WBGene00202850"/>
</dbReference>
<organism evidence="1 2">
    <name type="scientific">Pristionchus pacificus</name>
    <name type="common">Parasitic nematode worm</name>
    <dbReference type="NCBI Taxonomy" id="54126"/>
    <lineage>
        <taxon>Eukaryota</taxon>
        <taxon>Metazoa</taxon>
        <taxon>Ecdysozoa</taxon>
        <taxon>Nematoda</taxon>
        <taxon>Chromadorea</taxon>
        <taxon>Rhabditida</taxon>
        <taxon>Rhabditina</taxon>
        <taxon>Diplogasteromorpha</taxon>
        <taxon>Diplogasteroidea</taxon>
        <taxon>Neodiplogasteridae</taxon>
        <taxon>Pristionchus</taxon>
    </lineage>
</organism>
<dbReference type="Proteomes" id="UP000005239">
    <property type="component" value="Unassembled WGS sequence"/>
</dbReference>
<gene>
    <name evidence="1" type="primary">WBGene00202850</name>
</gene>
<dbReference type="PANTHER" id="PTHR22943">
    <property type="entry name" value="7-TRANSMEMBRANE DOMAIN RECEPTOR C.ELEGANS"/>
    <property type="match status" value="1"/>
</dbReference>
<accession>A0A2A6CMI1</accession>
<proteinExistence type="predicted"/>
<keyword evidence="2" id="KW-1185">Reference proteome</keyword>
<reference evidence="2" key="1">
    <citation type="journal article" date="2008" name="Nat. Genet.">
        <title>The Pristionchus pacificus genome provides a unique perspective on nematode lifestyle and parasitism.</title>
        <authorList>
            <person name="Dieterich C."/>
            <person name="Clifton S.W."/>
            <person name="Schuster L.N."/>
            <person name="Chinwalla A."/>
            <person name="Delehaunty K."/>
            <person name="Dinkelacker I."/>
            <person name="Fulton L."/>
            <person name="Fulton R."/>
            <person name="Godfrey J."/>
            <person name="Minx P."/>
            <person name="Mitreva M."/>
            <person name="Roeseler W."/>
            <person name="Tian H."/>
            <person name="Witte H."/>
            <person name="Yang S.P."/>
            <person name="Wilson R.K."/>
            <person name="Sommer R.J."/>
        </authorList>
    </citation>
    <scope>NUCLEOTIDE SEQUENCE [LARGE SCALE GENOMIC DNA]</scope>
    <source>
        <strain evidence="2">PS312</strain>
    </source>
</reference>
<name>A0A2A6CMI1_PRIPA</name>
<sequence>MIKRVLRTSSIVHDRVYGLLCRDILEGITVKFIIYYLTSIAQSKKTETMQRQLFYTLLVQFSVPFFLMYMAVVFVLSMPIFRLSLDLPYHLISSFFIVFPFLDALICNPLRHRTLRPPKKLKKGERCSIFQRRAALRVACKVNLPAATYRTPPTALHNAPIGDP</sequence>
<dbReference type="InterPro" id="IPR019428">
    <property type="entry name" value="7TM_GPCR_serpentine_rcpt_Str"/>
</dbReference>
<protein>
    <submittedName>
        <fullName evidence="1">G protein-coupled receptor</fullName>
    </submittedName>
</protein>
<reference evidence="1" key="2">
    <citation type="submission" date="2022-06" db="UniProtKB">
        <authorList>
            <consortium name="EnsemblMetazoa"/>
        </authorList>
    </citation>
    <scope>IDENTIFICATION</scope>
    <source>
        <strain evidence="1">PS312</strain>
    </source>
</reference>
<dbReference type="AlphaFoldDB" id="A0A2A6CMI1"/>
<accession>A0A8R1UK16</accession>
<evidence type="ECO:0000313" key="1">
    <source>
        <dbReference type="EnsemblMetazoa" id="PPA29982.1"/>
    </source>
</evidence>
<evidence type="ECO:0000313" key="2">
    <source>
        <dbReference type="Proteomes" id="UP000005239"/>
    </source>
</evidence>
<dbReference type="Pfam" id="PF10326">
    <property type="entry name" value="7TM_GPCR_Str"/>
    <property type="match status" value="1"/>
</dbReference>
<dbReference type="OrthoDB" id="5805476at2759"/>
<dbReference type="PANTHER" id="PTHR22943:SF248">
    <property type="entry name" value="SEVEN TM RECEPTOR"/>
    <property type="match status" value="1"/>
</dbReference>